<accession>A0A1I6UPP2</accession>
<dbReference type="Proteomes" id="UP000199139">
    <property type="component" value="Unassembled WGS sequence"/>
</dbReference>
<dbReference type="EMBL" id="BJWJ01000032">
    <property type="protein sequence ID" value="GEM05383.1"/>
    <property type="molecule type" value="Genomic_DNA"/>
</dbReference>
<dbReference type="RefSeq" id="WP_062319775.1">
    <property type="nucleotide sequence ID" value="NZ_BJWJ01000032.1"/>
</dbReference>
<gene>
    <name evidence="1" type="ORF">HMI01_23710</name>
    <name evidence="2" type="ORF">SAMN05421668_13027</name>
</gene>
<keyword evidence="4" id="KW-1185">Reference proteome</keyword>
<organism evidence="2 3">
    <name type="scientific">Halolactibacillus miurensis</name>
    <dbReference type="NCBI Taxonomy" id="306541"/>
    <lineage>
        <taxon>Bacteria</taxon>
        <taxon>Bacillati</taxon>
        <taxon>Bacillota</taxon>
        <taxon>Bacilli</taxon>
        <taxon>Bacillales</taxon>
        <taxon>Bacillaceae</taxon>
        <taxon>Halolactibacillus</taxon>
    </lineage>
</organism>
<dbReference type="EMBL" id="FPAI01000030">
    <property type="protein sequence ID" value="SFT03400.1"/>
    <property type="molecule type" value="Genomic_DNA"/>
</dbReference>
<dbReference type="OrthoDB" id="2361512at2"/>
<evidence type="ECO:0008006" key="5">
    <source>
        <dbReference type="Google" id="ProtNLM"/>
    </source>
</evidence>
<evidence type="ECO:0000313" key="3">
    <source>
        <dbReference type="Proteomes" id="UP000199139"/>
    </source>
</evidence>
<dbReference type="Pfam" id="PF11687">
    <property type="entry name" value="DUF3284"/>
    <property type="match status" value="1"/>
</dbReference>
<evidence type="ECO:0000313" key="4">
    <source>
        <dbReference type="Proteomes" id="UP000321773"/>
    </source>
</evidence>
<reference evidence="2 3" key="1">
    <citation type="submission" date="2016-10" db="EMBL/GenBank/DDBJ databases">
        <authorList>
            <person name="de Groot N.N."/>
        </authorList>
    </citation>
    <scope>NUCLEOTIDE SEQUENCE [LARGE SCALE GENOMIC DNA]</scope>
    <source>
        <strain evidence="2 3">DSM 17074</strain>
    </source>
</reference>
<proteinExistence type="predicted"/>
<dbReference type="STRING" id="306541.SAMN05421668_13027"/>
<evidence type="ECO:0000313" key="2">
    <source>
        <dbReference type="EMBL" id="SFT03400.1"/>
    </source>
</evidence>
<sequence>MELTMKINVPAAFFYDTIMRSVLADVKQQTNQELAVKELQGFEYEKTFSKSASATVKIKTLVENECYEYQTISSKNNFTVLYRIKPLDDERVELHYSESMTSRGGYMQKLNDAFVGVIWSFLKKKKFKEMLKQIESTYRYQQQSQA</sequence>
<dbReference type="Proteomes" id="UP000321773">
    <property type="component" value="Unassembled WGS sequence"/>
</dbReference>
<name>A0A1I6UPP2_9BACI</name>
<protein>
    <recommendedName>
        <fullName evidence="5">DUF3284 domain-containing protein</fullName>
    </recommendedName>
</protein>
<dbReference type="InterPro" id="IPR021701">
    <property type="entry name" value="DUF3284"/>
</dbReference>
<dbReference type="AlphaFoldDB" id="A0A1I6UPP2"/>
<reference evidence="1 4" key="2">
    <citation type="submission" date="2019-07" db="EMBL/GenBank/DDBJ databases">
        <title>Whole genome shotgun sequence of Halolactibacillus miurensis NBRC 100873.</title>
        <authorList>
            <person name="Hosoyama A."/>
            <person name="Uohara A."/>
            <person name="Ohji S."/>
            <person name="Ichikawa N."/>
        </authorList>
    </citation>
    <scope>NUCLEOTIDE SEQUENCE [LARGE SCALE GENOMIC DNA]</scope>
    <source>
        <strain evidence="1 4">NBRC 100873</strain>
    </source>
</reference>
<evidence type="ECO:0000313" key="1">
    <source>
        <dbReference type="EMBL" id="GEM05383.1"/>
    </source>
</evidence>